<feature type="compositionally biased region" description="Polar residues" evidence="1">
    <location>
        <begin position="198"/>
        <end position="208"/>
    </location>
</feature>
<evidence type="ECO:0000313" key="3">
    <source>
        <dbReference type="Proteomes" id="UP000053477"/>
    </source>
</evidence>
<gene>
    <name evidence="2" type="ORF">SCHPADRAFT_746794</name>
</gene>
<dbReference type="AlphaFoldDB" id="A0A0H2R0E2"/>
<feature type="region of interest" description="Disordered" evidence="1">
    <location>
        <begin position="63"/>
        <end position="140"/>
    </location>
</feature>
<evidence type="ECO:0000313" key="2">
    <source>
        <dbReference type="EMBL" id="KLO04722.1"/>
    </source>
</evidence>
<organism evidence="2 3">
    <name type="scientific">Schizopora paradoxa</name>
    <dbReference type="NCBI Taxonomy" id="27342"/>
    <lineage>
        <taxon>Eukaryota</taxon>
        <taxon>Fungi</taxon>
        <taxon>Dikarya</taxon>
        <taxon>Basidiomycota</taxon>
        <taxon>Agaricomycotina</taxon>
        <taxon>Agaricomycetes</taxon>
        <taxon>Hymenochaetales</taxon>
        <taxon>Schizoporaceae</taxon>
        <taxon>Schizopora</taxon>
    </lineage>
</organism>
<dbReference type="InParanoid" id="A0A0H2R0E2"/>
<evidence type="ECO:0000256" key="1">
    <source>
        <dbReference type="SAM" id="MobiDB-lite"/>
    </source>
</evidence>
<protein>
    <submittedName>
        <fullName evidence="2">Uncharacterized protein</fullName>
    </submittedName>
</protein>
<keyword evidence="3" id="KW-1185">Reference proteome</keyword>
<dbReference type="Proteomes" id="UP000053477">
    <property type="component" value="Unassembled WGS sequence"/>
</dbReference>
<feature type="compositionally biased region" description="Gly residues" evidence="1">
    <location>
        <begin position="28"/>
        <end position="42"/>
    </location>
</feature>
<feature type="region of interest" description="Disordered" evidence="1">
    <location>
        <begin position="1"/>
        <end position="48"/>
    </location>
</feature>
<dbReference type="EMBL" id="KQ086450">
    <property type="protein sequence ID" value="KLO04722.1"/>
    <property type="molecule type" value="Genomic_DNA"/>
</dbReference>
<feature type="compositionally biased region" description="Low complexity" evidence="1">
    <location>
        <begin position="75"/>
        <end position="86"/>
    </location>
</feature>
<proteinExistence type="predicted"/>
<feature type="region of interest" description="Disordered" evidence="1">
    <location>
        <begin position="185"/>
        <end position="219"/>
    </location>
</feature>
<accession>A0A0H2R0E2</accession>
<name>A0A0H2R0E2_9AGAM</name>
<sequence>MARWRRGVDDDMDVGTARDDGVAEEWMGYGGPQGREGNGRGVTSGEDAGTTLVRVRYIPSSTLHADDDGDGVMGRGRAAATTTTAAQNRRSPADDTSRQRVGIAREAATQDAGSIDDARLHLRSKRPASTGSTRRRHRRRASFVRLLARCRSIPSTYSAWTSTAAGDGRWQAWATSCERKQVFNPRPRRAHRRAVLTSRRQGGSSTTRARPRSIRPVNT</sequence>
<reference evidence="2 3" key="1">
    <citation type="submission" date="2015-04" db="EMBL/GenBank/DDBJ databases">
        <title>Complete genome sequence of Schizopora paradoxa KUC8140, a cosmopolitan wood degrader in East Asia.</title>
        <authorList>
            <consortium name="DOE Joint Genome Institute"/>
            <person name="Min B."/>
            <person name="Park H."/>
            <person name="Jang Y."/>
            <person name="Kim J.-J."/>
            <person name="Kim K.H."/>
            <person name="Pangilinan J."/>
            <person name="Lipzen A."/>
            <person name="Riley R."/>
            <person name="Grigoriev I.V."/>
            <person name="Spatafora J.W."/>
            <person name="Choi I.-G."/>
        </authorList>
    </citation>
    <scope>NUCLEOTIDE SEQUENCE [LARGE SCALE GENOMIC DNA]</scope>
    <source>
        <strain evidence="2 3">KUC8140</strain>
    </source>
</reference>